<comment type="caution">
    <text evidence="2">The sequence shown here is derived from an EMBL/GenBank/DDBJ whole genome shotgun (WGS) entry which is preliminary data.</text>
</comment>
<proteinExistence type="predicted"/>
<accession>A0A9N9G2A9</accession>
<evidence type="ECO:0000313" key="3">
    <source>
        <dbReference type="Proteomes" id="UP000789342"/>
    </source>
</evidence>
<feature type="domain" description="UspA" evidence="1">
    <location>
        <begin position="3"/>
        <end position="159"/>
    </location>
</feature>
<dbReference type="InterPro" id="IPR014729">
    <property type="entry name" value="Rossmann-like_a/b/a_fold"/>
</dbReference>
<protein>
    <submittedName>
        <fullName evidence="2">13562_t:CDS:1</fullName>
    </submittedName>
</protein>
<dbReference type="InterPro" id="IPR006015">
    <property type="entry name" value="Universal_stress_UspA"/>
</dbReference>
<evidence type="ECO:0000313" key="2">
    <source>
        <dbReference type="EMBL" id="CAG8574753.1"/>
    </source>
</evidence>
<sequence>MKKKYLIALDGSENAEYALSWSLENLINPSEDELLILSVGMLTDGNPYEYTAATRHILNGDELKLQRQQAEEQARKYVNKGKKIVSDFLYNKEFNQFLCEYYVNSSSDPANYIVDFVRENKVDVLVLGRRGVDQPEAVSVGSVSKYCLHSVMCTVVIVRRKTEIHKDNIAP</sequence>
<keyword evidence="3" id="KW-1185">Reference proteome</keyword>
<dbReference type="SUPFAM" id="SSF52402">
    <property type="entry name" value="Adenine nucleotide alpha hydrolases-like"/>
    <property type="match status" value="1"/>
</dbReference>
<gene>
    <name evidence="2" type="ORF">AMORRO_LOCUS6641</name>
</gene>
<dbReference type="CDD" id="cd23659">
    <property type="entry name" value="USP_At3g01520-like"/>
    <property type="match status" value="1"/>
</dbReference>
<dbReference type="EMBL" id="CAJVPV010004512">
    <property type="protein sequence ID" value="CAG8574753.1"/>
    <property type="molecule type" value="Genomic_DNA"/>
</dbReference>
<dbReference type="PANTHER" id="PTHR31964">
    <property type="entry name" value="ADENINE NUCLEOTIDE ALPHA HYDROLASES-LIKE SUPERFAMILY PROTEIN"/>
    <property type="match status" value="1"/>
</dbReference>
<dbReference type="Pfam" id="PF00582">
    <property type="entry name" value="Usp"/>
    <property type="match status" value="1"/>
</dbReference>
<dbReference type="AlphaFoldDB" id="A0A9N9G2A9"/>
<dbReference type="Gene3D" id="3.40.50.620">
    <property type="entry name" value="HUPs"/>
    <property type="match status" value="1"/>
</dbReference>
<dbReference type="PANTHER" id="PTHR31964:SF113">
    <property type="entry name" value="USPA DOMAIN-CONTAINING PROTEIN"/>
    <property type="match status" value="1"/>
</dbReference>
<dbReference type="PRINTS" id="PR01438">
    <property type="entry name" value="UNVRSLSTRESS"/>
</dbReference>
<evidence type="ECO:0000259" key="1">
    <source>
        <dbReference type="Pfam" id="PF00582"/>
    </source>
</evidence>
<name>A0A9N9G2A9_9GLOM</name>
<dbReference type="InterPro" id="IPR006016">
    <property type="entry name" value="UspA"/>
</dbReference>
<dbReference type="Proteomes" id="UP000789342">
    <property type="component" value="Unassembled WGS sequence"/>
</dbReference>
<reference evidence="2" key="1">
    <citation type="submission" date="2021-06" db="EMBL/GenBank/DDBJ databases">
        <authorList>
            <person name="Kallberg Y."/>
            <person name="Tangrot J."/>
            <person name="Rosling A."/>
        </authorList>
    </citation>
    <scope>NUCLEOTIDE SEQUENCE</scope>
    <source>
        <strain evidence="2">CL551</strain>
    </source>
</reference>
<dbReference type="OrthoDB" id="843225at2759"/>
<organism evidence="2 3">
    <name type="scientific">Acaulospora morrowiae</name>
    <dbReference type="NCBI Taxonomy" id="94023"/>
    <lineage>
        <taxon>Eukaryota</taxon>
        <taxon>Fungi</taxon>
        <taxon>Fungi incertae sedis</taxon>
        <taxon>Mucoromycota</taxon>
        <taxon>Glomeromycotina</taxon>
        <taxon>Glomeromycetes</taxon>
        <taxon>Diversisporales</taxon>
        <taxon>Acaulosporaceae</taxon>
        <taxon>Acaulospora</taxon>
    </lineage>
</organism>